<dbReference type="PANTHER" id="PTHR38340">
    <property type="entry name" value="S-LAYER PROTEIN"/>
    <property type="match status" value="1"/>
</dbReference>
<evidence type="ECO:0000313" key="3">
    <source>
        <dbReference type="EMBL" id="KRS13559.1"/>
    </source>
</evidence>
<dbReference type="InterPro" id="IPR001343">
    <property type="entry name" value="Hemolysn_Ca-bd"/>
</dbReference>
<dbReference type="Pfam" id="PF00353">
    <property type="entry name" value="HemolysinCabind"/>
    <property type="match status" value="2"/>
</dbReference>
<sequence>MHGTGEDDHIFHVYVEDAQKLYGFAGNDTIESGSGNDTVFGGLGNDVIIANGGNDVVVGGEGDDNLYGEAGNDSIHAGDGEDTVFGGAGDDFIYLVDDGDVDFIGFFQGNGNDVIDNFETGIDQIGIGGFGFTSFADISGLITYSGDQAMIDFGNGDTIIFTGLEAPLAADDFVF</sequence>
<dbReference type="Gene3D" id="2.150.10.10">
    <property type="entry name" value="Serralysin-like metalloprotease, C-terminal"/>
    <property type="match status" value="2"/>
</dbReference>
<keyword evidence="2" id="KW-0964">Secreted</keyword>
<dbReference type="EMBL" id="LAXJ01000005">
    <property type="protein sequence ID" value="KRS13559.1"/>
    <property type="molecule type" value="Genomic_DNA"/>
</dbReference>
<name>A0A0T5NXA6_9RHOB</name>
<dbReference type="PATRIC" id="fig|1641875.4.peg.3714"/>
<protein>
    <recommendedName>
        <fullName evidence="5">Calcium-binding protein</fullName>
    </recommendedName>
</protein>
<accession>A0A0T5NXA6</accession>
<evidence type="ECO:0000313" key="4">
    <source>
        <dbReference type="Proteomes" id="UP000051295"/>
    </source>
</evidence>
<dbReference type="InterPro" id="IPR011049">
    <property type="entry name" value="Serralysin-like_metalloprot_C"/>
</dbReference>
<dbReference type="PANTHER" id="PTHR38340:SF1">
    <property type="entry name" value="S-LAYER PROTEIN"/>
    <property type="match status" value="1"/>
</dbReference>
<dbReference type="STRING" id="1641875.XM53_06730"/>
<keyword evidence="4" id="KW-1185">Reference proteome</keyword>
<dbReference type="InterPro" id="IPR050557">
    <property type="entry name" value="RTX_toxin/Mannuronan_C5-epim"/>
</dbReference>
<dbReference type="PRINTS" id="PR00313">
    <property type="entry name" value="CABNDNGRPT"/>
</dbReference>
<evidence type="ECO:0008006" key="5">
    <source>
        <dbReference type="Google" id="ProtNLM"/>
    </source>
</evidence>
<proteinExistence type="predicted"/>
<evidence type="ECO:0000256" key="2">
    <source>
        <dbReference type="ARBA" id="ARBA00022525"/>
    </source>
</evidence>
<dbReference type="Proteomes" id="UP000051295">
    <property type="component" value="Unassembled WGS sequence"/>
</dbReference>
<dbReference type="AlphaFoldDB" id="A0A0T5NXA6"/>
<comment type="subcellular location">
    <subcellularLocation>
        <location evidence="1">Secreted</location>
    </subcellularLocation>
</comment>
<organism evidence="3 4">
    <name type="scientific">Roseovarius atlanticus</name>
    <dbReference type="NCBI Taxonomy" id="1641875"/>
    <lineage>
        <taxon>Bacteria</taxon>
        <taxon>Pseudomonadati</taxon>
        <taxon>Pseudomonadota</taxon>
        <taxon>Alphaproteobacteria</taxon>
        <taxon>Rhodobacterales</taxon>
        <taxon>Roseobacteraceae</taxon>
        <taxon>Roseovarius</taxon>
    </lineage>
</organism>
<dbReference type="GO" id="GO:0005576">
    <property type="term" value="C:extracellular region"/>
    <property type="evidence" value="ECO:0007669"/>
    <property type="project" value="UniProtKB-SubCell"/>
</dbReference>
<dbReference type="SUPFAM" id="SSF51120">
    <property type="entry name" value="beta-Roll"/>
    <property type="match status" value="1"/>
</dbReference>
<evidence type="ECO:0000256" key="1">
    <source>
        <dbReference type="ARBA" id="ARBA00004613"/>
    </source>
</evidence>
<gene>
    <name evidence="3" type="ORF">XM53_06730</name>
</gene>
<dbReference type="GO" id="GO:0005509">
    <property type="term" value="F:calcium ion binding"/>
    <property type="evidence" value="ECO:0007669"/>
    <property type="project" value="InterPro"/>
</dbReference>
<reference evidence="3 4" key="1">
    <citation type="submission" date="2015-04" db="EMBL/GenBank/DDBJ databases">
        <title>The draft genome sequence of Roseovarius sp.R12b.</title>
        <authorList>
            <person name="Li G."/>
            <person name="Lai Q."/>
            <person name="Shao Z."/>
            <person name="Yan P."/>
        </authorList>
    </citation>
    <scope>NUCLEOTIDE SEQUENCE [LARGE SCALE GENOMIC DNA]</scope>
    <source>
        <strain evidence="3 4">R12B</strain>
    </source>
</reference>
<comment type="caution">
    <text evidence="3">The sequence shown here is derived from an EMBL/GenBank/DDBJ whole genome shotgun (WGS) entry which is preliminary data.</text>
</comment>